<reference evidence="1" key="2">
    <citation type="submission" date="2022-06" db="UniProtKB">
        <authorList>
            <consortium name="EnsemblMetazoa"/>
        </authorList>
    </citation>
    <scope>IDENTIFICATION</scope>
</reference>
<dbReference type="EnsemblMetazoa" id="OVOC5989.1">
    <property type="protein sequence ID" value="OVOC5989.1"/>
    <property type="gene ID" value="WBGene00242798"/>
</dbReference>
<keyword evidence="2" id="KW-1185">Reference proteome</keyword>
<organism evidence="1 2">
    <name type="scientific">Onchocerca volvulus</name>
    <dbReference type="NCBI Taxonomy" id="6282"/>
    <lineage>
        <taxon>Eukaryota</taxon>
        <taxon>Metazoa</taxon>
        <taxon>Ecdysozoa</taxon>
        <taxon>Nematoda</taxon>
        <taxon>Chromadorea</taxon>
        <taxon>Rhabditida</taxon>
        <taxon>Spirurina</taxon>
        <taxon>Spiruromorpha</taxon>
        <taxon>Filarioidea</taxon>
        <taxon>Onchocercidae</taxon>
        <taxon>Onchocerca</taxon>
    </lineage>
</organism>
<dbReference type="AlphaFoldDB" id="A0A8R1TXB1"/>
<reference evidence="2" key="1">
    <citation type="submission" date="2013-10" db="EMBL/GenBank/DDBJ databases">
        <title>Genome sequencing of Onchocerca volvulus.</title>
        <authorList>
            <person name="Cotton J."/>
            <person name="Tsai J."/>
            <person name="Stanley E."/>
            <person name="Tracey A."/>
            <person name="Holroyd N."/>
            <person name="Lustigman S."/>
            <person name="Berriman M."/>
        </authorList>
    </citation>
    <scope>NUCLEOTIDE SEQUENCE</scope>
</reference>
<dbReference type="EMBL" id="CMVM020000164">
    <property type="status" value="NOT_ANNOTATED_CDS"/>
    <property type="molecule type" value="Genomic_DNA"/>
</dbReference>
<protein>
    <submittedName>
        <fullName evidence="1">Uncharacterized protein</fullName>
    </submittedName>
</protein>
<evidence type="ECO:0000313" key="2">
    <source>
        <dbReference type="Proteomes" id="UP000024404"/>
    </source>
</evidence>
<sequence length="52" mass="5988">MCEYKKMREFECNGVSNFQTNRVLSIEFSAAKVEQFGGHDGLNEITRESREA</sequence>
<name>A0A8R1TXB1_ONCVO</name>
<evidence type="ECO:0000313" key="1">
    <source>
        <dbReference type="EnsemblMetazoa" id="OVOC5989.1"/>
    </source>
</evidence>
<dbReference type="Proteomes" id="UP000024404">
    <property type="component" value="Unassembled WGS sequence"/>
</dbReference>
<proteinExistence type="predicted"/>
<accession>A0A8R1TXB1</accession>